<gene>
    <name evidence="1" type="ORF">N803_02225</name>
</gene>
<evidence type="ECO:0000313" key="1">
    <source>
        <dbReference type="EMBL" id="KGN39308.1"/>
    </source>
</evidence>
<dbReference type="InterPro" id="IPR013078">
    <property type="entry name" value="His_Pase_superF_clade-1"/>
</dbReference>
<organism evidence="1 2">
    <name type="scientific">Knoellia subterranea KCTC 19937</name>
    <dbReference type="NCBI Taxonomy" id="1385521"/>
    <lineage>
        <taxon>Bacteria</taxon>
        <taxon>Bacillati</taxon>
        <taxon>Actinomycetota</taxon>
        <taxon>Actinomycetes</taxon>
        <taxon>Micrococcales</taxon>
        <taxon>Intrasporangiaceae</taxon>
        <taxon>Knoellia</taxon>
    </lineage>
</organism>
<dbReference type="SMART" id="SM00855">
    <property type="entry name" value="PGAM"/>
    <property type="match status" value="1"/>
</dbReference>
<dbReference type="RefSeq" id="WP_052111621.1">
    <property type="nucleotide sequence ID" value="NZ_AVPK01000001.1"/>
</dbReference>
<dbReference type="GO" id="GO:0016301">
    <property type="term" value="F:kinase activity"/>
    <property type="evidence" value="ECO:0007669"/>
    <property type="project" value="UniProtKB-KW"/>
</dbReference>
<dbReference type="PANTHER" id="PTHR48100">
    <property type="entry name" value="BROAD-SPECIFICITY PHOSPHATASE YOR283W-RELATED"/>
    <property type="match status" value="1"/>
</dbReference>
<accession>A0A0A0JQ58</accession>
<evidence type="ECO:0000313" key="2">
    <source>
        <dbReference type="Proteomes" id="UP000030011"/>
    </source>
</evidence>
<keyword evidence="1" id="KW-0418">Kinase</keyword>
<protein>
    <submittedName>
        <fullName evidence="1">Phosphoglycerate kinase</fullName>
    </submittedName>
</protein>
<keyword evidence="2" id="KW-1185">Reference proteome</keyword>
<dbReference type="AlphaFoldDB" id="A0A0A0JQ58"/>
<dbReference type="Gene3D" id="3.40.50.1240">
    <property type="entry name" value="Phosphoglycerate mutase-like"/>
    <property type="match status" value="1"/>
</dbReference>
<dbReference type="Proteomes" id="UP000030011">
    <property type="component" value="Unassembled WGS sequence"/>
</dbReference>
<dbReference type="Pfam" id="PF00300">
    <property type="entry name" value="His_Phos_1"/>
    <property type="match status" value="1"/>
</dbReference>
<keyword evidence="1" id="KW-0808">Transferase</keyword>
<dbReference type="PANTHER" id="PTHR48100:SF62">
    <property type="entry name" value="GLUCOSYL-3-PHOSPHOGLYCERATE PHOSPHATASE"/>
    <property type="match status" value="1"/>
</dbReference>
<proteinExistence type="predicted"/>
<dbReference type="InterPro" id="IPR029033">
    <property type="entry name" value="His_PPase_superfam"/>
</dbReference>
<dbReference type="InterPro" id="IPR050275">
    <property type="entry name" value="PGM_Phosphatase"/>
</dbReference>
<dbReference type="CDD" id="cd07067">
    <property type="entry name" value="HP_PGM_like"/>
    <property type="match status" value="1"/>
</dbReference>
<name>A0A0A0JQ58_9MICO</name>
<dbReference type="GO" id="GO:0005737">
    <property type="term" value="C:cytoplasm"/>
    <property type="evidence" value="ECO:0007669"/>
    <property type="project" value="TreeGrafter"/>
</dbReference>
<dbReference type="SUPFAM" id="SSF53254">
    <property type="entry name" value="Phosphoglycerate mutase-like"/>
    <property type="match status" value="1"/>
</dbReference>
<dbReference type="GO" id="GO:0016791">
    <property type="term" value="F:phosphatase activity"/>
    <property type="evidence" value="ECO:0007669"/>
    <property type="project" value="TreeGrafter"/>
</dbReference>
<dbReference type="eggNOG" id="COG0406">
    <property type="taxonomic scope" value="Bacteria"/>
</dbReference>
<dbReference type="EMBL" id="AVPK01000001">
    <property type="protein sequence ID" value="KGN39308.1"/>
    <property type="molecule type" value="Genomic_DNA"/>
</dbReference>
<dbReference type="STRING" id="1385521.N803_02225"/>
<reference evidence="1 2" key="1">
    <citation type="submission" date="2013-08" db="EMBL/GenBank/DDBJ databases">
        <title>The genome sequence of Knoellia subterranea.</title>
        <authorList>
            <person name="Zhu W."/>
            <person name="Wang G."/>
        </authorList>
    </citation>
    <scope>NUCLEOTIDE SEQUENCE [LARGE SCALE GENOMIC DNA]</scope>
    <source>
        <strain evidence="1 2">KCTC 19937</strain>
    </source>
</reference>
<sequence length="207" mass="22063">MSDLFCPAILLVARHGDADYPHAKVLSDDGGWLTDKGRAQVSELATTLRSRNVAAVYTSSLQRAVESGTIAAEALGVESRVIDGLEEFSVGALAGRDHDDPELLGVFEAWKAGHLGTFIPGGESGADVLTRYRGALEEISDQHRGETILVFSHGGVMSFAIPRMGRNVRNDLAAQRFLPNCAVAEISIDADDVTVVCWPGSADRSVV</sequence>
<comment type="caution">
    <text evidence="1">The sequence shown here is derived from an EMBL/GenBank/DDBJ whole genome shotgun (WGS) entry which is preliminary data.</text>
</comment>